<organism evidence="4 5">
    <name type="scientific">Citricoccus nitrophenolicus</name>
    <dbReference type="NCBI Taxonomy" id="863575"/>
    <lineage>
        <taxon>Bacteria</taxon>
        <taxon>Bacillati</taxon>
        <taxon>Actinomycetota</taxon>
        <taxon>Actinomycetes</taxon>
        <taxon>Micrococcales</taxon>
        <taxon>Micrococcaceae</taxon>
        <taxon>Citricoccus</taxon>
    </lineage>
</organism>
<evidence type="ECO:0000256" key="1">
    <source>
        <dbReference type="ARBA" id="ARBA00023015"/>
    </source>
</evidence>
<dbReference type="RefSeq" id="WP_309808814.1">
    <property type="nucleotide sequence ID" value="NZ_JBDXMX010000001.1"/>
</dbReference>
<keyword evidence="5" id="KW-1185">Reference proteome</keyword>
<reference evidence="4 5" key="1">
    <citation type="submission" date="2024-05" db="EMBL/GenBank/DDBJ databases">
        <authorList>
            <person name="Yi C."/>
        </authorList>
    </citation>
    <scope>NUCLEOTIDE SEQUENCE [LARGE SCALE GENOMIC DNA]</scope>
    <source>
        <strain evidence="4 5">XS13</strain>
    </source>
</reference>
<name>A0ABV0IG61_9MICC</name>
<proteinExistence type="predicted"/>
<dbReference type="Gene3D" id="1.10.10.1320">
    <property type="entry name" value="Anti-sigma factor, zinc-finger domain"/>
    <property type="match status" value="1"/>
</dbReference>
<keyword evidence="2" id="KW-0804">Transcription</keyword>
<keyword evidence="1" id="KW-0805">Transcription regulation</keyword>
<dbReference type="Proteomes" id="UP001484097">
    <property type="component" value="Unassembled WGS sequence"/>
</dbReference>
<evidence type="ECO:0000313" key="4">
    <source>
        <dbReference type="EMBL" id="MEO9246654.1"/>
    </source>
</evidence>
<accession>A0ABV0IG61</accession>
<dbReference type="EMBL" id="JBDXMX010000001">
    <property type="protein sequence ID" value="MEO9246654.1"/>
    <property type="molecule type" value="Genomic_DNA"/>
</dbReference>
<feature type="domain" description="Putative zinc-finger" evidence="3">
    <location>
        <begin position="17"/>
        <end position="46"/>
    </location>
</feature>
<dbReference type="InterPro" id="IPR027383">
    <property type="entry name" value="Znf_put"/>
</dbReference>
<dbReference type="Pfam" id="PF13490">
    <property type="entry name" value="zf-HC2"/>
    <property type="match status" value="1"/>
</dbReference>
<dbReference type="InterPro" id="IPR024020">
    <property type="entry name" value="Anit_sigma_mycothiol_RsrA"/>
</dbReference>
<evidence type="ECO:0000256" key="2">
    <source>
        <dbReference type="ARBA" id="ARBA00023163"/>
    </source>
</evidence>
<sequence>MSEDCQKIGDCADTRIQRLYEYLDGALTHRDLEEVKGHLEECTECAGEYDLECIIRSVVRRSCTEKAPSTLKVSIMARISQIKLEAGH</sequence>
<evidence type="ECO:0000259" key="3">
    <source>
        <dbReference type="Pfam" id="PF13490"/>
    </source>
</evidence>
<gene>
    <name evidence="4" type="primary">rsrA</name>
    <name evidence="4" type="ORF">ABDK96_03060</name>
</gene>
<protein>
    <submittedName>
        <fullName evidence="4">Mycothiol system anti-sigma-R factor</fullName>
    </submittedName>
</protein>
<evidence type="ECO:0000313" key="5">
    <source>
        <dbReference type="Proteomes" id="UP001484097"/>
    </source>
</evidence>
<dbReference type="InterPro" id="IPR041916">
    <property type="entry name" value="Anti_sigma_zinc_sf"/>
</dbReference>
<comment type="caution">
    <text evidence="4">The sequence shown here is derived from an EMBL/GenBank/DDBJ whole genome shotgun (WGS) entry which is preliminary data.</text>
</comment>
<dbReference type="NCBIfam" id="TIGR03988">
    <property type="entry name" value="antisig_RsrA"/>
    <property type="match status" value="1"/>
</dbReference>